<sequence>MTSVHNSAETLNAAATAIITAENRVQPSTVQRYELLAHKHSLFSGVPLLGFLQFSILKKVFTLSSVRKSEAYTWTCSANQLSIKKRRWGSCWSLYWCFGSYKHSKRIGHAVLISEPTAQVAVAPVVENLNLSAALMLPFIAPPSSPASFLQSDPPSATQSPAGLVSLAALSVHAYSPGGTAPIFTIGPYAYETQLVSPPVFSTFTTEPSTASFTPPPEPVQMTTPSSPEVPFAQLLSSSLARNRRNSGNNMKSSLSQYEFLAYESPGSALSTSGTSSPFPDKRPIVEFRRGEAPKFIGYEHFFNHKWGSRVGSGTLTPNGRGSRLGSGALTPNGGLSRLGSGALTPNGGEPPCLDCNLLENPISEVVSLASGNELQNCDAFVDHRVSFELIDEDIPTCVVSETFPSPKVESRNLQEATAEVTNHNDFMEKVSETCRELSNGETMHENRTISMGSSKDFNFNNADGELSARIAIDCEWWTNDDVVEKELGPLNNWTFFPMLQSGVS</sequence>
<accession>A0AAE1VZY3</accession>
<reference evidence="2" key="2">
    <citation type="journal article" date="2024" name="Plant">
        <title>Genomic evolution and insights into agronomic trait innovations of Sesamum species.</title>
        <authorList>
            <person name="Miao H."/>
            <person name="Wang L."/>
            <person name="Qu L."/>
            <person name="Liu H."/>
            <person name="Sun Y."/>
            <person name="Le M."/>
            <person name="Wang Q."/>
            <person name="Wei S."/>
            <person name="Zheng Y."/>
            <person name="Lin W."/>
            <person name="Duan Y."/>
            <person name="Cao H."/>
            <person name="Xiong S."/>
            <person name="Wang X."/>
            <person name="Wei L."/>
            <person name="Li C."/>
            <person name="Ma Q."/>
            <person name="Ju M."/>
            <person name="Zhao R."/>
            <person name="Li G."/>
            <person name="Mu C."/>
            <person name="Tian Q."/>
            <person name="Mei H."/>
            <person name="Zhang T."/>
            <person name="Gao T."/>
            <person name="Zhang H."/>
        </authorList>
    </citation>
    <scope>NUCLEOTIDE SEQUENCE</scope>
    <source>
        <strain evidence="2">K16</strain>
    </source>
</reference>
<evidence type="ECO:0000313" key="2">
    <source>
        <dbReference type="EMBL" id="KAK4384967.1"/>
    </source>
</evidence>
<gene>
    <name evidence="2" type="ORF">Sango_2620700</name>
</gene>
<dbReference type="Proteomes" id="UP001289374">
    <property type="component" value="Unassembled WGS sequence"/>
</dbReference>
<evidence type="ECO:0000313" key="3">
    <source>
        <dbReference type="Proteomes" id="UP001289374"/>
    </source>
</evidence>
<name>A0AAE1VZY3_9LAMI</name>
<protein>
    <recommendedName>
        <fullName evidence="4">Hydroxyproline-rich glycoprotein family protein</fullName>
    </recommendedName>
</protein>
<proteinExistence type="predicted"/>
<evidence type="ECO:0008006" key="4">
    <source>
        <dbReference type="Google" id="ProtNLM"/>
    </source>
</evidence>
<evidence type="ECO:0000256" key="1">
    <source>
        <dbReference type="SAM" id="MobiDB-lite"/>
    </source>
</evidence>
<feature type="region of interest" description="Disordered" evidence="1">
    <location>
        <begin position="207"/>
        <end position="228"/>
    </location>
</feature>
<dbReference type="PANTHER" id="PTHR31798">
    <property type="entry name" value="HYDROXYPROLINE-RICH GLYCOPROTEIN-LIKE"/>
    <property type="match status" value="1"/>
</dbReference>
<reference evidence="2" key="1">
    <citation type="submission" date="2020-06" db="EMBL/GenBank/DDBJ databases">
        <authorList>
            <person name="Li T."/>
            <person name="Hu X."/>
            <person name="Zhang T."/>
            <person name="Song X."/>
            <person name="Zhang H."/>
            <person name="Dai N."/>
            <person name="Sheng W."/>
            <person name="Hou X."/>
            <person name="Wei L."/>
        </authorList>
    </citation>
    <scope>NUCLEOTIDE SEQUENCE</scope>
    <source>
        <strain evidence="2">K16</strain>
        <tissue evidence="2">Leaf</tissue>
    </source>
</reference>
<organism evidence="2 3">
    <name type="scientific">Sesamum angolense</name>
    <dbReference type="NCBI Taxonomy" id="2727404"/>
    <lineage>
        <taxon>Eukaryota</taxon>
        <taxon>Viridiplantae</taxon>
        <taxon>Streptophyta</taxon>
        <taxon>Embryophyta</taxon>
        <taxon>Tracheophyta</taxon>
        <taxon>Spermatophyta</taxon>
        <taxon>Magnoliopsida</taxon>
        <taxon>eudicotyledons</taxon>
        <taxon>Gunneridae</taxon>
        <taxon>Pentapetalae</taxon>
        <taxon>asterids</taxon>
        <taxon>lamiids</taxon>
        <taxon>Lamiales</taxon>
        <taxon>Pedaliaceae</taxon>
        <taxon>Sesamum</taxon>
    </lineage>
</organism>
<comment type="caution">
    <text evidence="2">The sequence shown here is derived from an EMBL/GenBank/DDBJ whole genome shotgun (WGS) entry which is preliminary data.</text>
</comment>
<keyword evidence="3" id="KW-1185">Reference proteome</keyword>
<dbReference type="PANTHER" id="PTHR31798:SF10">
    <property type="entry name" value="OS02G0822000 PROTEIN"/>
    <property type="match status" value="1"/>
</dbReference>
<dbReference type="InterPro" id="IPR040420">
    <property type="entry name" value="At1g76660-like"/>
</dbReference>
<dbReference type="EMBL" id="JACGWL010000016">
    <property type="protein sequence ID" value="KAK4384967.1"/>
    <property type="molecule type" value="Genomic_DNA"/>
</dbReference>
<dbReference type="AlphaFoldDB" id="A0AAE1VZY3"/>